<protein>
    <recommendedName>
        <fullName evidence="2">YjiS-like domain-containing protein</fullName>
    </recommendedName>
</protein>
<accession>A0A1T4Q0Q2</accession>
<reference evidence="3 4" key="1">
    <citation type="submission" date="2017-02" db="EMBL/GenBank/DDBJ databases">
        <authorList>
            <person name="Peterson S.W."/>
        </authorList>
    </citation>
    <scope>NUCLEOTIDE SEQUENCE [LARGE SCALE GENOMIC DNA]</scope>
    <source>
        <strain evidence="3 4">USBA 369</strain>
    </source>
</reference>
<keyword evidence="1" id="KW-0812">Transmembrane</keyword>
<evidence type="ECO:0000313" key="3">
    <source>
        <dbReference type="EMBL" id="SJZ97117.1"/>
    </source>
</evidence>
<dbReference type="Pfam" id="PF06568">
    <property type="entry name" value="YjiS-like"/>
    <property type="match status" value="1"/>
</dbReference>
<evidence type="ECO:0000256" key="1">
    <source>
        <dbReference type="SAM" id="Phobius"/>
    </source>
</evidence>
<feature type="domain" description="YjiS-like" evidence="2">
    <location>
        <begin position="29"/>
        <end position="62"/>
    </location>
</feature>
<feature type="transmembrane region" description="Helical" evidence="1">
    <location>
        <begin position="16"/>
        <end position="35"/>
    </location>
</feature>
<gene>
    <name evidence="3" type="ORF">SAMN05428963_104275</name>
</gene>
<evidence type="ECO:0000313" key="4">
    <source>
        <dbReference type="Proteomes" id="UP000190135"/>
    </source>
</evidence>
<keyword evidence="1" id="KW-0472">Membrane</keyword>
<dbReference type="RefSeq" id="WP_078707796.1">
    <property type="nucleotide sequence ID" value="NZ_FUXL01000004.1"/>
</dbReference>
<name>A0A1T4Q0Q2_9HYPH</name>
<proteinExistence type="predicted"/>
<sequence>MTVITKVPTTRVSGGFLANVSVLYAACGAIVRAVINRRQAQRIGELPDHLLTDIGLKRDDVYEALNQDWREDPTYRLALTASQRRRVIRL</sequence>
<dbReference type="EMBL" id="FUXL01000004">
    <property type="protein sequence ID" value="SJZ97117.1"/>
    <property type="molecule type" value="Genomic_DNA"/>
</dbReference>
<dbReference type="Proteomes" id="UP000190135">
    <property type="component" value="Unassembled WGS sequence"/>
</dbReference>
<evidence type="ECO:0000259" key="2">
    <source>
        <dbReference type="Pfam" id="PF06568"/>
    </source>
</evidence>
<keyword evidence="1" id="KW-1133">Transmembrane helix</keyword>
<dbReference type="OrthoDB" id="7861975at2"/>
<dbReference type="InterPro" id="IPR009506">
    <property type="entry name" value="YjiS-like"/>
</dbReference>
<organism evidence="3 4">
    <name type="scientific">Consotaella salsifontis</name>
    <dbReference type="NCBI Taxonomy" id="1365950"/>
    <lineage>
        <taxon>Bacteria</taxon>
        <taxon>Pseudomonadati</taxon>
        <taxon>Pseudomonadota</taxon>
        <taxon>Alphaproteobacteria</taxon>
        <taxon>Hyphomicrobiales</taxon>
        <taxon>Aurantimonadaceae</taxon>
        <taxon>Consotaella</taxon>
    </lineage>
</organism>
<keyword evidence="4" id="KW-1185">Reference proteome</keyword>
<dbReference type="STRING" id="1365950.SAMN05428963_104275"/>
<dbReference type="AlphaFoldDB" id="A0A1T4Q0Q2"/>